<keyword evidence="13" id="KW-0808">Transferase</keyword>
<keyword evidence="8 11" id="KW-1133">Transmembrane helix</keyword>
<keyword evidence="9 11" id="KW-0472">Membrane</keyword>
<comment type="subunit">
    <text evidence="4 11">Heterodimer with ALG13 to form a functional enzyme.</text>
</comment>
<dbReference type="Pfam" id="PF08660">
    <property type="entry name" value="Alg14"/>
    <property type="match status" value="1"/>
</dbReference>
<dbReference type="Proteomes" id="UP000807716">
    <property type="component" value="Unassembled WGS sequence"/>
</dbReference>
<keyword evidence="6 11" id="KW-0812">Transmembrane</keyword>
<comment type="subcellular location">
    <subcellularLocation>
        <location evidence="1 11">Endoplasmic reticulum membrane</location>
        <topology evidence="1 11">Single-pass membrane protein</topology>
    </subcellularLocation>
    <subcellularLocation>
        <location evidence="2">Nucleus membrane</location>
        <topology evidence="2">Single-pass membrane protein</topology>
    </subcellularLocation>
</comment>
<dbReference type="AlphaFoldDB" id="A0A9P6QJN6"/>
<feature type="region of interest" description="Disordered" evidence="12">
    <location>
        <begin position="43"/>
        <end position="71"/>
    </location>
</feature>
<sequence>MSICCAEAWGLSRLLLGAVITAVILALPLALVAALRLRTALPPHRPSKRTTAERKKNDDPARDESPSSEPCNITTTVFLGSGGHTAEMLQLVSGLNRDKYWPRHYIVGWDDDASVTKVHALEQQRFKEQCLFEQSKESTSTKNRPLIAAGLARRGYTIHRVPRSRHVHQSFLTTPFTLLYSLSVAIPMVIRLSCKPLKQGSPHSRSSSTPSSTLLMNGPGTCLALALAVILARMVGVPDNETPDLFFIESFARVKTLSLAGKLLYPLVDHFLVQWPALTQQYPRAEYIGMLV</sequence>
<comment type="similarity">
    <text evidence="3 11">Belongs to the ALG14 family.</text>
</comment>
<proteinExistence type="inferred from homology"/>
<name>A0A9P6QJN6_9FUNG</name>
<evidence type="ECO:0000256" key="8">
    <source>
        <dbReference type="ARBA" id="ARBA00022989"/>
    </source>
</evidence>
<dbReference type="PANTHER" id="PTHR12154:SF4">
    <property type="entry name" value="UDP-N-ACETYLGLUCOSAMINE TRANSFERASE SUBUNIT ALG14 HOMOLOG"/>
    <property type="match status" value="1"/>
</dbReference>
<dbReference type="GO" id="GO:0043541">
    <property type="term" value="C:UDP-N-acetylglucosamine transferase complex"/>
    <property type="evidence" value="ECO:0007669"/>
    <property type="project" value="TreeGrafter"/>
</dbReference>
<evidence type="ECO:0000256" key="12">
    <source>
        <dbReference type="SAM" id="MobiDB-lite"/>
    </source>
</evidence>
<organism evidence="13 14">
    <name type="scientific">Actinomortierella ambigua</name>
    <dbReference type="NCBI Taxonomy" id="1343610"/>
    <lineage>
        <taxon>Eukaryota</taxon>
        <taxon>Fungi</taxon>
        <taxon>Fungi incertae sedis</taxon>
        <taxon>Mucoromycota</taxon>
        <taxon>Mortierellomycotina</taxon>
        <taxon>Mortierellomycetes</taxon>
        <taxon>Mortierellales</taxon>
        <taxon>Mortierellaceae</taxon>
        <taxon>Actinomortierella</taxon>
    </lineage>
</organism>
<dbReference type="OrthoDB" id="17098at2759"/>
<evidence type="ECO:0000256" key="1">
    <source>
        <dbReference type="ARBA" id="ARBA00004389"/>
    </source>
</evidence>
<accession>A0A9P6QJN6</accession>
<feature type="compositionally biased region" description="Basic and acidic residues" evidence="12">
    <location>
        <begin position="50"/>
        <end position="65"/>
    </location>
</feature>
<evidence type="ECO:0000256" key="11">
    <source>
        <dbReference type="RuleBase" id="RU362127"/>
    </source>
</evidence>
<dbReference type="GO" id="GO:0004577">
    <property type="term" value="F:N-acetylglucosaminyldiphosphodolichol N-acetylglucosaminyltransferase activity"/>
    <property type="evidence" value="ECO:0007669"/>
    <property type="project" value="TreeGrafter"/>
</dbReference>
<evidence type="ECO:0000313" key="13">
    <source>
        <dbReference type="EMBL" id="KAG0268819.1"/>
    </source>
</evidence>
<evidence type="ECO:0000313" key="14">
    <source>
        <dbReference type="Proteomes" id="UP000807716"/>
    </source>
</evidence>
<keyword evidence="14" id="KW-1185">Reference proteome</keyword>
<dbReference type="Gene3D" id="3.40.50.2000">
    <property type="entry name" value="Glycogen Phosphorylase B"/>
    <property type="match status" value="1"/>
</dbReference>
<evidence type="ECO:0000256" key="5">
    <source>
        <dbReference type="ARBA" id="ARBA00017467"/>
    </source>
</evidence>
<keyword evidence="7 11" id="KW-0256">Endoplasmic reticulum</keyword>
<dbReference type="GO" id="GO:0031965">
    <property type="term" value="C:nuclear membrane"/>
    <property type="evidence" value="ECO:0007669"/>
    <property type="project" value="UniProtKB-SubCell"/>
</dbReference>
<evidence type="ECO:0000256" key="3">
    <source>
        <dbReference type="ARBA" id="ARBA00009731"/>
    </source>
</evidence>
<dbReference type="EMBL" id="JAAAJB010000040">
    <property type="protein sequence ID" value="KAG0268819.1"/>
    <property type="molecule type" value="Genomic_DNA"/>
</dbReference>
<dbReference type="InterPro" id="IPR013969">
    <property type="entry name" value="Oligosacch_biosynth_Alg14"/>
</dbReference>
<dbReference type="GO" id="GO:0006488">
    <property type="term" value="P:dolichol-linked oligosaccharide biosynthetic process"/>
    <property type="evidence" value="ECO:0007669"/>
    <property type="project" value="InterPro"/>
</dbReference>
<evidence type="ECO:0000256" key="6">
    <source>
        <dbReference type="ARBA" id="ARBA00022692"/>
    </source>
</evidence>
<evidence type="ECO:0000256" key="10">
    <source>
        <dbReference type="ARBA" id="ARBA00032062"/>
    </source>
</evidence>
<protein>
    <recommendedName>
        <fullName evidence="5 11">UDP-N-acetylglucosamine transferase subunit ALG14</fullName>
    </recommendedName>
    <alternativeName>
        <fullName evidence="10 11">Asparagine-linked glycosylation protein 14</fullName>
    </alternativeName>
</protein>
<comment type="caution">
    <text evidence="13">The sequence shown here is derived from an EMBL/GenBank/DDBJ whole genome shotgun (WGS) entry which is preliminary data.</text>
</comment>
<gene>
    <name evidence="11 13" type="primary">ALG14</name>
    <name evidence="13" type="ORF">DFQ27_005606</name>
</gene>
<evidence type="ECO:0000256" key="7">
    <source>
        <dbReference type="ARBA" id="ARBA00022824"/>
    </source>
</evidence>
<evidence type="ECO:0000256" key="2">
    <source>
        <dbReference type="ARBA" id="ARBA00004590"/>
    </source>
</evidence>
<evidence type="ECO:0000256" key="4">
    <source>
        <dbReference type="ARBA" id="ARBA00011335"/>
    </source>
</evidence>
<evidence type="ECO:0000256" key="9">
    <source>
        <dbReference type="ARBA" id="ARBA00023136"/>
    </source>
</evidence>
<reference evidence="13" key="1">
    <citation type="journal article" date="2020" name="Fungal Divers.">
        <title>Resolving the Mortierellaceae phylogeny through synthesis of multi-gene phylogenetics and phylogenomics.</title>
        <authorList>
            <person name="Vandepol N."/>
            <person name="Liber J."/>
            <person name="Desiro A."/>
            <person name="Na H."/>
            <person name="Kennedy M."/>
            <person name="Barry K."/>
            <person name="Grigoriev I.V."/>
            <person name="Miller A.N."/>
            <person name="O'Donnell K."/>
            <person name="Stajich J.E."/>
            <person name="Bonito G."/>
        </authorList>
    </citation>
    <scope>NUCLEOTIDE SEQUENCE</scope>
    <source>
        <strain evidence="13">BC1065</strain>
    </source>
</reference>
<feature type="transmembrane region" description="Helical" evidence="11">
    <location>
        <begin position="15"/>
        <end position="35"/>
    </location>
</feature>
<dbReference type="PANTHER" id="PTHR12154">
    <property type="entry name" value="GLYCOSYL TRANSFERASE-RELATED"/>
    <property type="match status" value="1"/>
</dbReference>
<comment type="function">
    <text evidence="11">Involved in protein N-glycosylation. Essential for the second step of the dolichol-linked oligosaccharide pathway. Anchors the catalytic subunit ALG13 to the ER.</text>
</comment>